<sequence>MAGGRIDILVAPDTREFAGKLKRDLQPAIGAATALGGALGLAFAGTAAFGQIIRIGNDFTTTLNTMKAVANASASEMAEVSEKAKQLGNDITLPGTSANDAAAAMTELAKGGFNVKQSMDAAKGSLQLAAAAQIDAAQAATIQSAALQAFGLQASDATRVADVLANTANASSAEITDVAYALQSGGAVAHQFGLTVEDTAAAIGLFANSGIKGSDAGTLLKSALLALTDQGKPAQQAMQSLNLTAYDAQGKFVGLHSLFGQLQDASKRMTDQQYQAATATLFGSDAARLAGIAAEKGAAGYDAMHDAMSRQGSAADVANAKMQGLPGAMERIQNAAEGMALEVYDLAKGPLTAFASGAADLINDATPRLVDGLHTAADGAVEFGRAVAPVVKFVADLPAPVLAATAALVALRASGIGNTLGTQVGNVRDKFRGFNEEMAVQQQLAARSGVELGRYGAAIATLEARVPVLSKMGEAYRNTAESATVFARTQGTVAAASSGLRSAAGGVVSMLGGPWALAMTAGVAAITANIESAMSAKAAQRALADATAQGARAQADFAKAVGAANGGLSQQAVSAGSAAVQASLKQITELGERGHSSIENLGHLLDNVSGNAFGSNDAWEKEYDKVTGATEQYEALRKVMGDLKLDMNGVGEVVTQGGPAYDNLIAKLEATGDAGKQVAATLKTAHDQLAEAARAAQTASPGFFDLSAAVKILADQSSSAADRIDAMKTALQVLSGKPVAVQDALAKYNQQVRETAQATVDVWDKTQGFGQALIGQGGQVDTATSNGQRLYDSLTKIRDATITAAEAGANMDPIIAQNGKQFEQLAASTGLSVDQVRVMAEQLGYLPKDITILAQLKGADSVEQQLVVVEGLLRTNAQGVDIPVTALTAEARAELDRTGAKVEEVSGKPGIVHVSAPDLAAVIAKLDELINKNLPDKTQRINVEYQTRGEALTQQGKPSDFVGPVTVAPKPRADGGIDNLPGQATVWSAQTRYYQVSEPETGGEAFIPLAPAKRARSTEILGTVASHFGYGLTPMADGGIAIDRTMTALRAEDGKPYQYGGVGNPSWDCSALVSYAYALLKGLEPHVRYFTTESDFGALGFLPGSDPTGRGLQIGVYRGGGGEYSHMSGKLNGTPIESNSSGVHIGPGATDPGDSQFPLKMYLPGSAFNPPDNSSGRKSKRRKEKSWDESDELELQSAIVSRDKANAQAAKDAADPKKDANDKKQAQISAQQAELRVKELEQKKSDAQGSGGDVPEAPPLQGNLTDDQIRLQELHQAVEDAKFDRDDVYADPTATEADRHKADLDYQKAINAERAEIKKQREEAWGLGGSSTGGPVALLGEAVKSAVTGAAGEALSAIGLGGDIGGTTGALIGIAATVAQKQAANAADAAPPPTPAPASDDEIRAQGPVTPGTYNWLPQLLKTFQLPMVLRDQGGPLPHGVAALNLSGEEEYVLSPGDLRNARTLAASRAPAPAPVHNIDGSVTIQNLNTGMSAGEFRREWRLMQTDQRDRITGLSRRG</sequence>
<dbReference type="EMBL" id="PYHS01000004">
    <property type="protein sequence ID" value="PSR64001.1"/>
    <property type="molecule type" value="Genomic_DNA"/>
</dbReference>
<feature type="compositionally biased region" description="Basic and acidic residues" evidence="2">
    <location>
        <begin position="1235"/>
        <end position="1246"/>
    </location>
</feature>
<reference evidence="4 5" key="1">
    <citation type="submission" date="2018-02" db="EMBL/GenBank/DDBJ databases">
        <title>8 Nocardia nova and 1 Nocardia cyriacigeorgica strain used for evolution to TMP-SMX.</title>
        <authorList>
            <person name="Mehta H."/>
            <person name="Weng J."/>
            <person name="Shamoo Y."/>
        </authorList>
    </citation>
    <scope>NUCLEOTIDE SEQUENCE [LARGE SCALE GENOMIC DNA]</scope>
    <source>
        <strain evidence="4 5">ATCC 33727</strain>
    </source>
</reference>
<evidence type="ECO:0000313" key="4">
    <source>
        <dbReference type="EMBL" id="PSR64001.1"/>
    </source>
</evidence>
<keyword evidence="1" id="KW-1188">Viral release from host cell</keyword>
<dbReference type="RefSeq" id="WP_063030245.1">
    <property type="nucleotide sequence ID" value="NZ_PYHS01000004.1"/>
</dbReference>
<protein>
    <submittedName>
        <fullName evidence="4">Phage tail tape measure protein</fullName>
    </submittedName>
</protein>
<evidence type="ECO:0000259" key="3">
    <source>
        <dbReference type="Pfam" id="PF10145"/>
    </source>
</evidence>
<feature type="domain" description="Phage tail tape measure protein" evidence="3">
    <location>
        <begin position="82"/>
        <end position="283"/>
    </location>
</feature>
<gene>
    <name evidence="4" type="ORF">C8259_09140</name>
</gene>
<dbReference type="InterPro" id="IPR010090">
    <property type="entry name" value="Phage_tape_meas"/>
</dbReference>
<proteinExistence type="predicted"/>
<dbReference type="InterPro" id="IPR038765">
    <property type="entry name" value="Papain-like_cys_pep_sf"/>
</dbReference>
<dbReference type="NCBIfam" id="TIGR01760">
    <property type="entry name" value="tape_meas_TP901"/>
    <property type="match status" value="1"/>
</dbReference>
<dbReference type="PANTHER" id="PTHR37813:SF1">
    <property type="entry name" value="FELS-2 PROPHAGE PROTEIN"/>
    <property type="match status" value="1"/>
</dbReference>
<comment type="caution">
    <text evidence="4">The sequence shown here is derived from an EMBL/GenBank/DDBJ whole genome shotgun (WGS) entry which is preliminary data.</text>
</comment>
<feature type="compositionally biased region" description="Basic and acidic residues" evidence="2">
    <location>
        <begin position="1212"/>
        <end position="1225"/>
    </location>
</feature>
<evidence type="ECO:0000256" key="1">
    <source>
        <dbReference type="ARBA" id="ARBA00022612"/>
    </source>
</evidence>
<evidence type="ECO:0000313" key="5">
    <source>
        <dbReference type="Proteomes" id="UP000241647"/>
    </source>
</evidence>
<feature type="region of interest" description="Disordered" evidence="2">
    <location>
        <begin position="1385"/>
        <end position="1410"/>
    </location>
</feature>
<dbReference type="Pfam" id="PF10145">
    <property type="entry name" value="PhageMin_Tail"/>
    <property type="match status" value="1"/>
</dbReference>
<organism evidence="4 5">
    <name type="scientific">Nocardia nova</name>
    <dbReference type="NCBI Taxonomy" id="37330"/>
    <lineage>
        <taxon>Bacteria</taxon>
        <taxon>Bacillati</taxon>
        <taxon>Actinomycetota</taxon>
        <taxon>Actinomycetes</taxon>
        <taxon>Mycobacteriales</taxon>
        <taxon>Nocardiaceae</taxon>
        <taxon>Nocardia</taxon>
    </lineage>
</organism>
<dbReference type="SUPFAM" id="SSF54001">
    <property type="entry name" value="Cysteine proteinases"/>
    <property type="match status" value="1"/>
</dbReference>
<dbReference type="Proteomes" id="UP000241647">
    <property type="component" value="Unassembled WGS sequence"/>
</dbReference>
<evidence type="ECO:0000256" key="2">
    <source>
        <dbReference type="SAM" id="MobiDB-lite"/>
    </source>
</evidence>
<dbReference type="PANTHER" id="PTHR37813">
    <property type="entry name" value="FELS-2 PROPHAGE PROTEIN"/>
    <property type="match status" value="1"/>
</dbReference>
<accession>A0A2T2Z8C7</accession>
<name>A0A2T2Z8C7_9NOCA</name>
<feature type="region of interest" description="Disordered" evidence="2">
    <location>
        <begin position="1126"/>
        <end position="1263"/>
    </location>
</feature>